<evidence type="ECO:0000313" key="4">
    <source>
        <dbReference type="Proteomes" id="UP000252004"/>
    </source>
</evidence>
<organism evidence="3 4">
    <name type="scientific">Streptomyces globosus</name>
    <dbReference type="NCBI Taxonomy" id="68209"/>
    <lineage>
        <taxon>Bacteria</taxon>
        <taxon>Bacillati</taxon>
        <taxon>Actinomycetota</taxon>
        <taxon>Actinomycetes</taxon>
        <taxon>Kitasatosporales</taxon>
        <taxon>Streptomycetaceae</taxon>
        <taxon>Streptomyces</taxon>
    </lineage>
</organism>
<sequence length="316" mass="33206">MRTELTDTTSSKVDRALLEARRAIGSPAMGLVLTLVIATDEENAYDAIRAATEASREHPCRILAVVKRSSRGPHRLRQTRLDAELRVGSDAGTGEVVVLRLHGALTEQAGSVVLPLLVPDAPVVAWWPADAPADPARDPLGALAQRRITDSEAAADPLAALAAQGAAYASGDTDLAWTRLTPWRALLAAALDQKPLPVTGAAVESEAGNPSAELLARWLEDRLGVPVERVATGGPVITGVRLGTPEGDIRVDRPDGVLATLSLPDSPDRTAALKIRSTAELLSEELRRLHADEVYAAALRRRPAPSAAGAPVPAPA</sequence>
<dbReference type="RefSeq" id="WP_114058227.1">
    <property type="nucleotide sequence ID" value="NZ_CP030862.1"/>
</dbReference>
<protein>
    <submittedName>
        <fullName evidence="3">Glucose-6-phosphate dehydrogenase assembly protein OpcA</fullName>
    </submittedName>
</protein>
<dbReference type="Pfam" id="PF10128">
    <property type="entry name" value="OpcA_G6PD_assem"/>
    <property type="match status" value="1"/>
</dbReference>
<dbReference type="EMBL" id="CP030862">
    <property type="protein sequence ID" value="AXE27058.1"/>
    <property type="molecule type" value="Genomic_DNA"/>
</dbReference>
<dbReference type="OrthoDB" id="128564at2"/>
<dbReference type="InterPro" id="IPR004555">
    <property type="entry name" value="G6PDH_assembly_OpcA"/>
</dbReference>
<name>A0A344U837_9ACTN</name>
<evidence type="ECO:0000313" key="3">
    <source>
        <dbReference type="EMBL" id="AXE27058.1"/>
    </source>
</evidence>
<dbReference type="PANTHER" id="PTHR38658">
    <property type="entry name" value="OXPP CYCLE PROTEIN OPCA-RELATED"/>
    <property type="match status" value="1"/>
</dbReference>
<dbReference type="KEGG" id="sgz:C0216_29820"/>
<accession>A0A344U837</accession>
<proteinExistence type="predicted"/>
<feature type="domain" description="Glucose-6-phosphate dehydrogenase assembly protein OpcA N-terminal" evidence="1">
    <location>
        <begin position="51"/>
        <end position="163"/>
    </location>
</feature>
<feature type="domain" description="Glucose-6-phosphate dehydrogenase assembly protein OpcA C-terminal" evidence="2">
    <location>
        <begin position="171"/>
        <end position="299"/>
    </location>
</feature>
<evidence type="ECO:0000259" key="1">
    <source>
        <dbReference type="Pfam" id="PF10128"/>
    </source>
</evidence>
<dbReference type="NCBIfam" id="TIGR00534">
    <property type="entry name" value="OpcA"/>
    <property type="match status" value="1"/>
</dbReference>
<dbReference type="Pfam" id="PF20171">
    <property type="entry name" value="OpcA_G6PD_C"/>
    <property type="match status" value="1"/>
</dbReference>
<dbReference type="InterPro" id="IPR046801">
    <property type="entry name" value="OpcA_G6PD_N"/>
</dbReference>
<reference evidence="3 4" key="1">
    <citation type="submission" date="2018-01" db="EMBL/GenBank/DDBJ databases">
        <title>Draft genome Sequence of streptomyces globosus LZH-48.</title>
        <authorList>
            <person name="Ran K."/>
            <person name="Li Z."/>
            <person name="Wei S."/>
            <person name="Dong R."/>
        </authorList>
    </citation>
    <scope>NUCLEOTIDE SEQUENCE [LARGE SCALE GENOMIC DNA]</scope>
    <source>
        <strain evidence="3 4">LZH-48</strain>
    </source>
</reference>
<dbReference type="AlphaFoldDB" id="A0A344U837"/>
<dbReference type="InterPro" id="IPR046802">
    <property type="entry name" value="OpcA_G6PD_C"/>
</dbReference>
<evidence type="ECO:0000259" key="2">
    <source>
        <dbReference type="Pfam" id="PF20171"/>
    </source>
</evidence>
<dbReference type="Proteomes" id="UP000252004">
    <property type="component" value="Chromosome"/>
</dbReference>
<gene>
    <name evidence="3" type="primary">opcA</name>
    <name evidence="3" type="ORF">C0216_29820</name>
</gene>
<keyword evidence="4" id="KW-1185">Reference proteome</keyword>
<dbReference type="PANTHER" id="PTHR38658:SF1">
    <property type="entry name" value="OXPP CYCLE PROTEIN OPCA-RELATED"/>
    <property type="match status" value="1"/>
</dbReference>